<feature type="coiled-coil region" evidence="1">
    <location>
        <begin position="8"/>
        <end position="39"/>
    </location>
</feature>
<evidence type="ECO:0000313" key="3">
    <source>
        <dbReference type="Proteomes" id="UP001566132"/>
    </source>
</evidence>
<proteinExistence type="predicted"/>
<protein>
    <submittedName>
        <fullName evidence="2">Uncharacterized protein</fullName>
    </submittedName>
</protein>
<keyword evidence="3" id="KW-1185">Reference proteome</keyword>
<dbReference type="EMBL" id="JBDJPC010000005">
    <property type="protein sequence ID" value="KAL1501823.1"/>
    <property type="molecule type" value="Genomic_DNA"/>
</dbReference>
<organism evidence="2 3">
    <name type="scientific">Hypothenemus hampei</name>
    <name type="common">Coffee berry borer</name>
    <dbReference type="NCBI Taxonomy" id="57062"/>
    <lineage>
        <taxon>Eukaryota</taxon>
        <taxon>Metazoa</taxon>
        <taxon>Ecdysozoa</taxon>
        <taxon>Arthropoda</taxon>
        <taxon>Hexapoda</taxon>
        <taxon>Insecta</taxon>
        <taxon>Pterygota</taxon>
        <taxon>Neoptera</taxon>
        <taxon>Endopterygota</taxon>
        <taxon>Coleoptera</taxon>
        <taxon>Polyphaga</taxon>
        <taxon>Cucujiformia</taxon>
        <taxon>Curculionidae</taxon>
        <taxon>Scolytinae</taxon>
        <taxon>Hypothenemus</taxon>
    </lineage>
</organism>
<comment type="caution">
    <text evidence="2">The sequence shown here is derived from an EMBL/GenBank/DDBJ whole genome shotgun (WGS) entry which is preliminary data.</text>
</comment>
<keyword evidence="1" id="KW-0175">Coiled coil</keyword>
<dbReference type="InterPro" id="IPR029138">
    <property type="entry name" value="SNAPC5"/>
</dbReference>
<dbReference type="AlphaFoldDB" id="A0ABD1ESR1"/>
<gene>
    <name evidence="2" type="ORF">ABEB36_007077</name>
</gene>
<name>A0ABD1ESR1_HYPHA</name>
<sequence>MNVQDVAKLEKLKKLKTLEKNLTQLLEKLNQEMNKTDIEWMHLKNLAKTRNQQPNQASVDGELNIGTHQTTKFMNDQSINETQLNLSLDVLDSFNFEEEDDE</sequence>
<reference evidence="2 3" key="1">
    <citation type="submission" date="2024-05" db="EMBL/GenBank/DDBJ databases">
        <title>Genetic variation in Jamaican populations of the coffee berry borer (Hypothenemus hampei).</title>
        <authorList>
            <person name="Errbii M."/>
            <person name="Myrie A."/>
        </authorList>
    </citation>
    <scope>NUCLEOTIDE SEQUENCE [LARGE SCALE GENOMIC DNA]</scope>
    <source>
        <strain evidence="2">JA-Hopewell-2020-01-JO</strain>
        <tissue evidence="2">Whole body</tissue>
    </source>
</reference>
<dbReference type="Pfam" id="PF15497">
    <property type="entry name" value="SNAPC5"/>
    <property type="match status" value="1"/>
</dbReference>
<evidence type="ECO:0000313" key="2">
    <source>
        <dbReference type="EMBL" id="KAL1501823.1"/>
    </source>
</evidence>
<evidence type="ECO:0000256" key="1">
    <source>
        <dbReference type="SAM" id="Coils"/>
    </source>
</evidence>
<accession>A0ABD1ESR1</accession>
<dbReference type="Proteomes" id="UP001566132">
    <property type="component" value="Unassembled WGS sequence"/>
</dbReference>